<dbReference type="InterPro" id="IPR001451">
    <property type="entry name" value="Hexapep"/>
</dbReference>
<comment type="pathway">
    <text evidence="6">Glycolipid biosynthesis; lipid IV(A) biosynthesis; lipid IV(A) from (3R)-3-hydroxytetradecanoyl-[acyl-carrier-protein] and UDP-N-acetyl-alpha-D-glucosamine: step 1/6.</text>
</comment>
<feature type="domain" description="UDP N-acetylglucosamine O-acyltransferase C-terminal" evidence="7">
    <location>
        <begin position="174"/>
        <end position="255"/>
    </location>
</feature>
<dbReference type="HAMAP" id="MF_00387">
    <property type="entry name" value="LpxA"/>
    <property type="match status" value="1"/>
</dbReference>
<dbReference type="Pfam" id="PF13720">
    <property type="entry name" value="Acetyltransf_11"/>
    <property type="match status" value="1"/>
</dbReference>
<evidence type="ECO:0000256" key="1">
    <source>
        <dbReference type="ARBA" id="ARBA00022516"/>
    </source>
</evidence>
<dbReference type="EC" id="2.3.1.129" evidence="6"/>
<keyword evidence="6" id="KW-0963">Cytoplasm</keyword>
<comment type="subunit">
    <text evidence="6">Homotrimer.</text>
</comment>
<dbReference type="PANTHER" id="PTHR43480:SF1">
    <property type="entry name" value="ACYL-[ACYL-CARRIER-PROTEIN]--UDP-N-ACETYLGLUCOSAMINE O-ACYLTRANSFERASE, MITOCHONDRIAL-RELATED"/>
    <property type="match status" value="1"/>
</dbReference>
<evidence type="ECO:0000256" key="4">
    <source>
        <dbReference type="ARBA" id="ARBA00023098"/>
    </source>
</evidence>
<dbReference type="Gene3D" id="1.20.1180.10">
    <property type="entry name" value="Udp N-acetylglucosamine O-acyltransferase, C-terminal domain"/>
    <property type="match status" value="1"/>
</dbReference>
<gene>
    <name evidence="6" type="primary">lpxA</name>
    <name evidence="8" type="ORF">DKW60_19745</name>
</gene>
<dbReference type="NCBIfam" id="TIGR01852">
    <property type="entry name" value="lipid_A_lpxA"/>
    <property type="match status" value="1"/>
</dbReference>
<organism evidence="8 9">
    <name type="scientific">Leucothrix pacifica</name>
    <dbReference type="NCBI Taxonomy" id="1247513"/>
    <lineage>
        <taxon>Bacteria</taxon>
        <taxon>Pseudomonadati</taxon>
        <taxon>Pseudomonadota</taxon>
        <taxon>Gammaproteobacteria</taxon>
        <taxon>Thiotrichales</taxon>
        <taxon>Thiotrichaceae</taxon>
        <taxon>Leucothrix</taxon>
    </lineage>
</organism>
<dbReference type="PANTHER" id="PTHR43480">
    <property type="entry name" value="ACYL-[ACYL-CARRIER-PROTEIN]--UDP-N-ACETYLGLUCOSAMINE O-ACYLTRANSFERASE"/>
    <property type="match status" value="1"/>
</dbReference>
<dbReference type="EMBL" id="QGKM01000078">
    <property type="protein sequence ID" value="PWQ92676.1"/>
    <property type="molecule type" value="Genomic_DNA"/>
</dbReference>
<sequence length="256" mass="27904">MIHPTAIIDPSANIAVDVTVGAYSVIGADVTIGAGCKIGPHVVIEGPTIIGEENEIYQFSSIGAAPQDKKYAGEPTELIIGDRNLIRENVTINRGTTQDIGKTIVGNDNWIMAYVHIAHDCVVGNNTIFANNATLAGHVRVHDFAILGGFTLVHQFCRVGKYSFTGMGTSLGKDLPPYITAHGAPALPRGINSEGLKRNGFDATSISRIKQCYRMLYRQDLQFQQALLKMEETYPGSEEVELLNKFCKRSERGIIR</sequence>
<keyword evidence="4 6" id="KW-0443">Lipid metabolism</keyword>
<dbReference type="InterPro" id="IPR010137">
    <property type="entry name" value="Lipid_A_LpxA"/>
</dbReference>
<evidence type="ECO:0000256" key="3">
    <source>
        <dbReference type="ARBA" id="ARBA00022679"/>
    </source>
</evidence>
<keyword evidence="5 6" id="KW-0012">Acyltransferase</keyword>
<evidence type="ECO:0000313" key="8">
    <source>
        <dbReference type="EMBL" id="PWQ92676.1"/>
    </source>
</evidence>
<dbReference type="InterPro" id="IPR037157">
    <property type="entry name" value="Acetyltransf_C_sf"/>
</dbReference>
<protein>
    <recommendedName>
        <fullName evidence="6">Acyl-[acyl-carrier-protein]--UDP-N-acetylglucosamine O-acyltransferase</fullName>
        <shortName evidence="6">UDP-N-acetylglucosamine acyltransferase</shortName>
        <ecNumber evidence="6">2.3.1.129</ecNumber>
    </recommendedName>
</protein>
<comment type="subcellular location">
    <subcellularLocation>
        <location evidence="6">Cytoplasm</location>
    </subcellularLocation>
</comment>
<keyword evidence="1 6" id="KW-0444">Lipid biosynthesis</keyword>
<dbReference type="PIRSF" id="PIRSF000456">
    <property type="entry name" value="UDP-GlcNAc_acltr"/>
    <property type="match status" value="1"/>
</dbReference>
<comment type="function">
    <text evidence="6">Involved in the biosynthesis of lipid A, a phosphorylated glycolipid that anchors the lipopolysaccharide to the outer membrane of the cell.</text>
</comment>
<proteinExistence type="inferred from homology"/>
<name>A0A317C201_9GAMM</name>
<keyword evidence="9" id="KW-1185">Reference proteome</keyword>
<keyword evidence="3 6" id="KW-0808">Transferase</keyword>
<dbReference type="Gene3D" id="2.160.10.10">
    <property type="entry name" value="Hexapeptide repeat proteins"/>
    <property type="match status" value="1"/>
</dbReference>
<dbReference type="NCBIfam" id="NF003657">
    <property type="entry name" value="PRK05289.1"/>
    <property type="match status" value="1"/>
</dbReference>
<comment type="similarity">
    <text evidence="6">Belongs to the transferase hexapeptide repeat family. LpxA subfamily.</text>
</comment>
<dbReference type="UniPathway" id="UPA00359">
    <property type="reaction ID" value="UER00477"/>
</dbReference>
<dbReference type="AlphaFoldDB" id="A0A317C201"/>
<evidence type="ECO:0000313" key="9">
    <source>
        <dbReference type="Proteomes" id="UP000245539"/>
    </source>
</evidence>
<comment type="caution">
    <text evidence="8">The sequence shown here is derived from an EMBL/GenBank/DDBJ whole genome shotgun (WGS) entry which is preliminary data.</text>
</comment>
<dbReference type="Pfam" id="PF00132">
    <property type="entry name" value="Hexapep"/>
    <property type="match status" value="2"/>
</dbReference>
<dbReference type="RefSeq" id="WP_109839394.1">
    <property type="nucleotide sequence ID" value="NZ_QGKM01000078.1"/>
</dbReference>
<evidence type="ECO:0000256" key="2">
    <source>
        <dbReference type="ARBA" id="ARBA00022556"/>
    </source>
</evidence>
<dbReference type="CDD" id="cd03351">
    <property type="entry name" value="LbH_UDP-GlcNAc_AT"/>
    <property type="match status" value="1"/>
</dbReference>
<keyword evidence="2 6" id="KW-0441">Lipid A biosynthesis</keyword>
<dbReference type="GO" id="GO:0016020">
    <property type="term" value="C:membrane"/>
    <property type="evidence" value="ECO:0007669"/>
    <property type="project" value="GOC"/>
</dbReference>
<evidence type="ECO:0000259" key="7">
    <source>
        <dbReference type="Pfam" id="PF13720"/>
    </source>
</evidence>
<dbReference type="SUPFAM" id="SSF51161">
    <property type="entry name" value="Trimeric LpxA-like enzymes"/>
    <property type="match status" value="1"/>
</dbReference>
<keyword evidence="6" id="KW-0677">Repeat</keyword>
<dbReference type="GO" id="GO:0005737">
    <property type="term" value="C:cytoplasm"/>
    <property type="evidence" value="ECO:0007669"/>
    <property type="project" value="UniProtKB-SubCell"/>
</dbReference>
<dbReference type="Proteomes" id="UP000245539">
    <property type="component" value="Unassembled WGS sequence"/>
</dbReference>
<accession>A0A317C201</accession>
<evidence type="ECO:0000256" key="6">
    <source>
        <dbReference type="HAMAP-Rule" id="MF_00387"/>
    </source>
</evidence>
<dbReference type="GO" id="GO:0008780">
    <property type="term" value="F:acyl-[acyl-carrier-protein]-UDP-N-acetylglucosamine O-acyltransferase activity"/>
    <property type="evidence" value="ECO:0007669"/>
    <property type="project" value="UniProtKB-UniRule"/>
</dbReference>
<dbReference type="InterPro" id="IPR029098">
    <property type="entry name" value="Acetyltransf_C"/>
</dbReference>
<comment type="catalytic activity">
    <reaction evidence="6">
        <text>a (3R)-hydroxyacyl-[ACP] + UDP-N-acetyl-alpha-D-glucosamine = a UDP-3-O-[(3R)-3-hydroxyacyl]-N-acetyl-alpha-D-glucosamine + holo-[ACP]</text>
        <dbReference type="Rhea" id="RHEA:67812"/>
        <dbReference type="Rhea" id="RHEA-COMP:9685"/>
        <dbReference type="Rhea" id="RHEA-COMP:9945"/>
        <dbReference type="ChEBI" id="CHEBI:57705"/>
        <dbReference type="ChEBI" id="CHEBI:64479"/>
        <dbReference type="ChEBI" id="CHEBI:78827"/>
        <dbReference type="ChEBI" id="CHEBI:173225"/>
        <dbReference type="EC" id="2.3.1.129"/>
    </reaction>
</comment>
<dbReference type="OrthoDB" id="9807278at2"/>
<dbReference type="GO" id="GO:0009245">
    <property type="term" value="P:lipid A biosynthetic process"/>
    <property type="evidence" value="ECO:0007669"/>
    <property type="project" value="UniProtKB-UniRule"/>
</dbReference>
<reference evidence="8 9" key="1">
    <citation type="submission" date="2018-05" db="EMBL/GenBank/DDBJ databases">
        <title>Leucothrix arctica sp. nov., isolated from Arctic seawater.</title>
        <authorList>
            <person name="Choi A."/>
            <person name="Baek K."/>
        </authorList>
    </citation>
    <scope>NUCLEOTIDE SEQUENCE [LARGE SCALE GENOMIC DNA]</scope>
    <source>
        <strain evidence="8 9">JCM 18388</strain>
    </source>
</reference>
<evidence type="ECO:0000256" key="5">
    <source>
        <dbReference type="ARBA" id="ARBA00023315"/>
    </source>
</evidence>
<dbReference type="InterPro" id="IPR011004">
    <property type="entry name" value="Trimer_LpxA-like_sf"/>
</dbReference>